<evidence type="ECO:0000256" key="1">
    <source>
        <dbReference type="SAM" id="MobiDB-lite"/>
    </source>
</evidence>
<reference evidence="2" key="1">
    <citation type="submission" date="2021-05" db="EMBL/GenBank/DDBJ databases">
        <authorList>
            <person name="Stam R."/>
        </authorList>
    </citation>
    <scope>NUCLEOTIDE SEQUENCE</scope>
    <source>
        <strain evidence="2">CS162</strain>
    </source>
</reference>
<evidence type="ECO:0000313" key="2">
    <source>
        <dbReference type="EMBL" id="CAG5177575.1"/>
    </source>
</evidence>
<dbReference type="AlphaFoldDB" id="A0A8J2N2I4"/>
<dbReference type="OrthoDB" id="3594103at2759"/>
<dbReference type="PANTHER" id="PTHR37538">
    <property type="entry name" value="BTB DOMAIN-CONTAINING PROTEIN"/>
    <property type="match status" value="1"/>
</dbReference>
<evidence type="ECO:0008006" key="4">
    <source>
        <dbReference type="Google" id="ProtNLM"/>
    </source>
</evidence>
<feature type="region of interest" description="Disordered" evidence="1">
    <location>
        <begin position="339"/>
        <end position="363"/>
    </location>
</feature>
<feature type="region of interest" description="Disordered" evidence="1">
    <location>
        <begin position="681"/>
        <end position="700"/>
    </location>
</feature>
<feature type="compositionally biased region" description="Pro residues" evidence="1">
    <location>
        <begin position="397"/>
        <end position="410"/>
    </location>
</feature>
<feature type="region of interest" description="Disordered" evidence="1">
    <location>
        <begin position="432"/>
        <end position="451"/>
    </location>
</feature>
<feature type="region of interest" description="Disordered" evidence="1">
    <location>
        <begin position="380"/>
        <end position="422"/>
    </location>
</feature>
<dbReference type="Proteomes" id="UP000676310">
    <property type="component" value="Unassembled WGS sequence"/>
</dbReference>
<feature type="compositionally biased region" description="Polar residues" evidence="1">
    <location>
        <begin position="221"/>
        <end position="241"/>
    </location>
</feature>
<proteinExistence type="predicted"/>
<dbReference type="RefSeq" id="XP_043171865.1">
    <property type="nucleotide sequence ID" value="XM_043315930.1"/>
</dbReference>
<sequence length="779" mass="86585">MAKKVKGAKAAKNTLPRLKTSLYTSPSVTLHFGHTHQIYYIPEVLLQRLENIPSRDPWTRETHLEDVDASIGHVLIHFLHTGVYQTLNDEDIEGTENTHQTLVRDEFQTAVLALKAAKKYSVPGLQELAQIELERRGKEMCLRDAVRAIREDSVAGPADEHAWLRDFVSKKVRWTFEQDPHMLSAPDFFENIESTTLTKLLAQLIVGLYSEKIASLHKGETATSKISTPECTEPPGSSLSDLSKLPSRRIAEISNAWPASVEEFGAFDDSVAAWDPHNLGQDPGNRPEAIAFAALSSCNKEEKMELEKRMKVEAAAEDRGNAEARAQEEDLAEIRQLEAEKGTTTQLQEQDVTTASSATSKDEADTLEFKSMWGSWSSAPVIPGKKKKKGKKDYTLEPPPPPMSSSPPSSPHNIQLEIDSTPVIDDVATVAANLPAAQEDPGVEVDPYGGLSMSRAKKLEAKLDEETRLEDEEDTKGQREKEEAAEIKRQEEEEEERLRLEAEEAELKRIEEEEAAAAATAEAEESKNKEDDVWGDWRGAAPTVKKKKKKKYTKVEPIHLEEEEAERIRLAQEEEAAAAVVEAETSRKKEDPIWDEWGALSAGKMKKKSKKGELIRLEEEGRLAKKVEEETERRKQEEEEAAAAAKPLILSATSGLSWGENLASNTDDWAAFGAGALSKKKKSKKAKRISVEEEEAERIRLEEEKKEAAAAAEAGVSTFDPAIETGATANDDDCKLRLEHLSRIHGWQNCKPCELYMRKIAIKLHSVGLPNVNGLSTMN</sequence>
<comment type="caution">
    <text evidence="2">The sequence shown here is derived from an EMBL/GenBank/DDBJ whole genome shotgun (WGS) entry which is preliminary data.</text>
</comment>
<feature type="region of interest" description="Disordered" evidence="1">
    <location>
        <begin position="220"/>
        <end position="242"/>
    </location>
</feature>
<organism evidence="2 3">
    <name type="scientific">Alternaria atra</name>
    <dbReference type="NCBI Taxonomy" id="119953"/>
    <lineage>
        <taxon>Eukaryota</taxon>
        <taxon>Fungi</taxon>
        <taxon>Dikarya</taxon>
        <taxon>Ascomycota</taxon>
        <taxon>Pezizomycotina</taxon>
        <taxon>Dothideomycetes</taxon>
        <taxon>Pleosporomycetidae</taxon>
        <taxon>Pleosporales</taxon>
        <taxon>Pleosporineae</taxon>
        <taxon>Pleosporaceae</taxon>
        <taxon>Alternaria</taxon>
        <taxon>Alternaria sect. Ulocladioides</taxon>
    </lineage>
</organism>
<accession>A0A8J2N2I4</accession>
<keyword evidence="3" id="KW-1185">Reference proteome</keyword>
<feature type="compositionally biased region" description="Polar residues" evidence="1">
    <location>
        <begin position="342"/>
        <end position="359"/>
    </location>
</feature>
<name>A0A8J2N2I4_9PLEO</name>
<protein>
    <recommendedName>
        <fullName evidence="4">BTB domain-containing protein</fullName>
    </recommendedName>
</protein>
<dbReference type="PANTHER" id="PTHR37538:SF1">
    <property type="entry name" value="BTB DOMAIN-CONTAINING PROTEIN"/>
    <property type="match status" value="1"/>
</dbReference>
<gene>
    <name evidence="2" type="ORF">ALTATR162_LOCUS8300</name>
</gene>
<feature type="compositionally biased region" description="Basic and acidic residues" evidence="1">
    <location>
        <begin position="625"/>
        <end position="637"/>
    </location>
</feature>
<dbReference type="GeneID" id="67020396"/>
<feature type="compositionally biased region" description="Basic and acidic residues" evidence="1">
    <location>
        <begin position="475"/>
        <end position="511"/>
    </location>
</feature>
<feature type="region of interest" description="Disordered" evidence="1">
    <location>
        <begin position="625"/>
        <end position="646"/>
    </location>
</feature>
<feature type="region of interest" description="Disordered" evidence="1">
    <location>
        <begin position="459"/>
        <end position="536"/>
    </location>
</feature>
<evidence type="ECO:0000313" key="3">
    <source>
        <dbReference type="Proteomes" id="UP000676310"/>
    </source>
</evidence>
<dbReference type="EMBL" id="CAJRGZ010000023">
    <property type="protein sequence ID" value="CAG5177575.1"/>
    <property type="molecule type" value="Genomic_DNA"/>
</dbReference>